<evidence type="ECO:0000313" key="4">
    <source>
        <dbReference type="EMBL" id="KAJ2892934.1"/>
    </source>
</evidence>
<dbReference type="AlphaFoldDB" id="A0AAD5WN97"/>
<feature type="compositionally biased region" description="Basic and acidic residues" evidence="3">
    <location>
        <begin position="167"/>
        <end position="194"/>
    </location>
</feature>
<comment type="caution">
    <text evidence="4">The sequence shown here is derived from an EMBL/GenBank/DDBJ whole genome shotgun (WGS) entry which is preliminary data.</text>
</comment>
<evidence type="ECO:0000313" key="5">
    <source>
        <dbReference type="Proteomes" id="UP001201980"/>
    </source>
</evidence>
<feature type="region of interest" description="Disordered" evidence="3">
    <location>
        <begin position="1"/>
        <end position="356"/>
    </location>
</feature>
<dbReference type="Pfam" id="PF08243">
    <property type="entry name" value="SPT2"/>
    <property type="match status" value="1"/>
</dbReference>
<proteinExistence type="inferred from homology"/>
<feature type="compositionally biased region" description="Acidic residues" evidence="3">
    <location>
        <begin position="320"/>
        <end position="338"/>
    </location>
</feature>
<feature type="region of interest" description="Disordered" evidence="3">
    <location>
        <begin position="376"/>
        <end position="398"/>
    </location>
</feature>
<evidence type="ECO:0000256" key="3">
    <source>
        <dbReference type="SAM" id="MobiDB-lite"/>
    </source>
</evidence>
<protein>
    <recommendedName>
        <fullName evidence="6">SPT2 chromatin protein</fullName>
    </recommendedName>
</protein>
<feature type="compositionally biased region" description="Low complexity" evidence="3">
    <location>
        <begin position="276"/>
        <end position="289"/>
    </location>
</feature>
<dbReference type="SMART" id="SM00784">
    <property type="entry name" value="SPT2"/>
    <property type="match status" value="1"/>
</dbReference>
<keyword evidence="5" id="KW-1185">Reference proteome</keyword>
<sequence length="398" mass="42681">MPISDLLAQIQGTSATGAAPAKRKAADDLPRESPVRKLPRPNGGNPQPPPRTTTAPPPSSKPTQSNSASRPSLPSIGARAATASPRSADRPSEKTSNIVRKPMSGQSTARAQNSSTSNNRPSSVFSGTPAPADTVSRPPPKKGSFAEIMARASRAQNMKSAGSIQHKPIEKGPMKRREEARIEQSRKAKEDIRLGRRPGAGTHPGQTAEPVSRSGSALVSTSRNGARTGYKGTARVAPKTAPARKKTTVPPPELEKKVKKTTTASTGYQGTARPQPAAAPKSSKPASGKISTPSTRGGRRGEEPKNAFTAFARRPKPKYEDDEDSEMDDFIVDDEDDDGGRGPRYDYASDGSSDMEAGLDDVWHEEEKAARIARMEDLKEERELQRKAEEKARRLGRK</sequence>
<organism evidence="4 5">
    <name type="scientific">Zalerion maritima</name>
    <dbReference type="NCBI Taxonomy" id="339359"/>
    <lineage>
        <taxon>Eukaryota</taxon>
        <taxon>Fungi</taxon>
        <taxon>Dikarya</taxon>
        <taxon>Ascomycota</taxon>
        <taxon>Pezizomycotina</taxon>
        <taxon>Sordariomycetes</taxon>
        <taxon>Lulworthiomycetidae</taxon>
        <taxon>Lulworthiales</taxon>
        <taxon>Lulworthiaceae</taxon>
        <taxon>Zalerion</taxon>
    </lineage>
</organism>
<feature type="compositionally biased region" description="Basic and acidic residues" evidence="3">
    <location>
        <begin position="24"/>
        <end position="35"/>
    </location>
</feature>
<feature type="compositionally biased region" description="Pro residues" evidence="3">
    <location>
        <begin position="46"/>
        <end position="60"/>
    </location>
</feature>
<feature type="compositionally biased region" description="Polar residues" evidence="3">
    <location>
        <begin position="213"/>
        <end position="225"/>
    </location>
</feature>
<reference evidence="4" key="1">
    <citation type="submission" date="2022-07" db="EMBL/GenBank/DDBJ databases">
        <title>Draft genome sequence of Zalerion maritima ATCC 34329, a (micro)plastics degrading marine fungus.</title>
        <authorList>
            <person name="Paco A."/>
            <person name="Goncalves M.F.M."/>
            <person name="Rocha-Santos T.A.P."/>
            <person name="Alves A."/>
        </authorList>
    </citation>
    <scope>NUCLEOTIDE SEQUENCE</scope>
    <source>
        <strain evidence="4">ATCC 34329</strain>
    </source>
</reference>
<accession>A0AAD5WN97</accession>
<evidence type="ECO:0000256" key="2">
    <source>
        <dbReference type="ARBA" id="ARBA00023054"/>
    </source>
</evidence>
<dbReference type="InterPro" id="IPR013256">
    <property type="entry name" value="Chromatin_SPT2"/>
</dbReference>
<dbReference type="Proteomes" id="UP001201980">
    <property type="component" value="Unassembled WGS sequence"/>
</dbReference>
<name>A0AAD5WN97_9PEZI</name>
<evidence type="ECO:0000256" key="1">
    <source>
        <dbReference type="ARBA" id="ARBA00006461"/>
    </source>
</evidence>
<keyword evidence="2" id="KW-0175">Coiled coil</keyword>
<feature type="compositionally biased region" description="Polar residues" evidence="3">
    <location>
        <begin position="154"/>
        <end position="163"/>
    </location>
</feature>
<feature type="compositionally biased region" description="Polar residues" evidence="3">
    <location>
        <begin position="94"/>
        <end position="126"/>
    </location>
</feature>
<gene>
    <name evidence="4" type="ORF">MKZ38_009192</name>
</gene>
<dbReference type="EMBL" id="JAKWBI020000691">
    <property type="protein sequence ID" value="KAJ2892934.1"/>
    <property type="molecule type" value="Genomic_DNA"/>
</dbReference>
<evidence type="ECO:0008006" key="6">
    <source>
        <dbReference type="Google" id="ProtNLM"/>
    </source>
</evidence>
<comment type="similarity">
    <text evidence="1">Belongs to the SPT2 family.</text>
</comment>